<dbReference type="InterPro" id="IPR005225">
    <property type="entry name" value="Small_GTP-bd"/>
</dbReference>
<evidence type="ECO:0000313" key="3">
    <source>
        <dbReference type="Proteomes" id="UP000095280"/>
    </source>
</evidence>
<dbReference type="WBParaSite" id="maker-uti_cns_0003757-snap-gene-0.4-mRNA-1">
    <property type="protein sequence ID" value="maker-uti_cns_0003757-snap-gene-0.4-mRNA-1"/>
    <property type="gene ID" value="maker-uti_cns_0003757-snap-gene-0.4"/>
</dbReference>
<dbReference type="PRINTS" id="PR00449">
    <property type="entry name" value="RASTRNSFRMNG"/>
</dbReference>
<evidence type="ECO:0000256" key="2">
    <source>
        <dbReference type="SAM" id="MobiDB-lite"/>
    </source>
</evidence>
<dbReference type="FunFam" id="3.40.50.300:FF:001329">
    <property type="entry name" value="Small GTP-binding protein, putative"/>
    <property type="match status" value="1"/>
</dbReference>
<feature type="region of interest" description="Disordered" evidence="2">
    <location>
        <begin position="983"/>
        <end position="1023"/>
    </location>
</feature>
<dbReference type="PROSITE" id="PS51417">
    <property type="entry name" value="ARF"/>
    <property type="match status" value="1"/>
</dbReference>
<dbReference type="SMART" id="SM00176">
    <property type="entry name" value="RAN"/>
    <property type="match status" value="5"/>
</dbReference>
<evidence type="ECO:0000313" key="4">
    <source>
        <dbReference type="WBParaSite" id="maker-uti_cns_0003757-snap-gene-0.4-mRNA-1"/>
    </source>
</evidence>
<feature type="region of interest" description="Disordered" evidence="2">
    <location>
        <begin position="1678"/>
        <end position="1766"/>
    </location>
</feature>
<dbReference type="PROSITE" id="PS51419">
    <property type="entry name" value="RAB"/>
    <property type="match status" value="6"/>
</dbReference>
<feature type="compositionally biased region" description="Basic residues" evidence="2">
    <location>
        <begin position="1687"/>
        <end position="1708"/>
    </location>
</feature>
<reference evidence="4" key="1">
    <citation type="submission" date="2016-11" db="UniProtKB">
        <authorList>
            <consortium name="WormBaseParasite"/>
        </authorList>
    </citation>
    <scope>IDENTIFICATION</scope>
</reference>
<organism evidence="3 4">
    <name type="scientific">Macrostomum lignano</name>
    <dbReference type="NCBI Taxonomy" id="282301"/>
    <lineage>
        <taxon>Eukaryota</taxon>
        <taxon>Metazoa</taxon>
        <taxon>Spiralia</taxon>
        <taxon>Lophotrochozoa</taxon>
        <taxon>Platyhelminthes</taxon>
        <taxon>Rhabditophora</taxon>
        <taxon>Macrostomorpha</taxon>
        <taxon>Macrostomida</taxon>
        <taxon>Macrostomidae</taxon>
        <taxon>Macrostomum</taxon>
    </lineage>
</organism>
<dbReference type="CDD" id="cd00154">
    <property type="entry name" value="Rab"/>
    <property type="match status" value="6"/>
</dbReference>
<dbReference type="SMART" id="SM00175">
    <property type="entry name" value="RAB"/>
    <property type="match status" value="6"/>
</dbReference>
<keyword evidence="3" id="KW-1185">Reference proteome</keyword>
<dbReference type="PANTHER" id="PTHR47979">
    <property type="entry name" value="DRAB11-RELATED"/>
    <property type="match status" value="1"/>
</dbReference>
<protein>
    <submittedName>
        <fullName evidence="4">P-loop containing nucleoside triphosphate hydrolase protein</fullName>
    </submittedName>
</protein>
<dbReference type="Pfam" id="PF00071">
    <property type="entry name" value="Ras"/>
    <property type="match status" value="6"/>
</dbReference>
<dbReference type="GO" id="GO:0003924">
    <property type="term" value="F:GTPase activity"/>
    <property type="evidence" value="ECO:0007669"/>
    <property type="project" value="InterPro"/>
</dbReference>
<sequence>MEARLNNADYQLADAASQAAQATAARINRLSFGQKVMDNQALLQAQIGRMLLDQGSLASALGAFGSAISTVDLNDTEAVFKILYHALQLYLTNSDEGKAEKLAVACVQHAYKFYKTESPEYIKSLLNFVKFSNAFCQDDFGVEVAVNASLFAQLILGYQHPLLAEVQSHLSLAQLLRLRHRSRRGQGATAEPQEVVAHVEASLAAVRMSSGESASQHPNAASLMTNLTQAARLANPAILPVELLQVAIEFGRKSVEIFSNTIGRHSPAAVQARICLGRLLADVPSGELHRAAGNPKRALALANDVIEQTECYGSYIRWLDQAYILAIELVSESKDLAEAAAATTTSDEMTAKRQDWLSRHPMSRSAQGLDWATLHDRPDKEFFRRFRAWGDDRKELVRQVAAAAAAAAATTADDKIKPKQLKTQSPELLLTDPRRQLKQNSNAFRTITSSYYRGCAGALLVFDASNRDSFDSCERWLQELRASAPESVHVVLVANKSDSDEAAVTQEEAAEFAKSHGIELCWGVSARTGQNVGQAFRGLQSRVLQSKVDGLSSNQAPMNSTDMRQLPQLVPKKSENSNEHIDYQIKVLLIGDSGVGKSSLLQRFADKEFDATNEMQQTIGVEFRAVKDNIDGCRVKSVFWDTAGAERFRSITSAYYRGCAGALLVFDASNRDSFDSCERWLQELRASAPESVPVALVANKSDSDEAAVTQEEAAEFAKSHGVELCWGVSARTGQNVGQAFRGLQSRVLQSQSQQFGLAQTQQSNESATFAPKAINTSKSTEQSKESPISKPAAVGQANLNDDRSPDYVIKTVLIGDSGVGKSCLVRQFIDQEFDESLKATPTIGVDFRVVNSDIDGSRVKTQIWDTAGQQRFRSITSAYYRGCAGALLVFDALNRDSFDSCERWLQELRASAPESTPVALVANKSDSDEAAVTQEEAAEFAKSHGVELCWGVSARTGQNVGQAFRGLQSRVLQSQSQQFGLAQTQQSNESATFAPKAINTSKSTEQSKESPISKPAAVGQANLNDDRSPDYVIKTVLIGDSGVGKSCLVRQFIDQEFDESLKATPTIGVDFRVVNSDIDGSRVKTQIWDTAGQQRFRSITSAYYRGCAGALLVFDALNRDSFDSCERWLQELRASAPESTPVALVANKSDSDEAAVTQEEAAEFAKSHGVELCWGVSARTGQNVGQAFRGLQSRVLQSQSQQFGLAQTQQSNESATFAPKAINTSKSTEQSKESPISKPAAVGQANLNDDRSPDYVIKTVLIGDSGVGKSCLVRQFIDQEFDESLKATPTIGVDFRVVNSDIDGSRVKTQIWDTAGQQRFRSITSAYYRGCAGALLVFDALNRDSFDSCERWLQELRASAPESTPVALVANKSDSDEAAVTQEEAAEFAKSHGVELCWGVSARTGHNVGQAFRGLQSRCLAQMKLQKAETAPKAANASIRIAEIDSMLASVKDMSSSNFDSKVLSRFTVDSQRQSAPPGASVEELPLIESQTASVPDRPAVLVNVIVAGNAGVGKSSLLARFVGGQFNESYAPTVAASLQSRLVKVDGVPVQCQIWDTAGQESHRSNSEGYYSGCQCAMLVYDVTDADSLRDCEAWLQRLRPAQDGDSVGLPADAPIALIGNKLDRRELPTPSGAQSGLALARRHGLVWREATALDSESASEAFLCLLRAVLQTMHSPEQLRNADSKKRKGEKNASRRKRKSKQKARNSGRDAAAKVSAVRFGGTATLTEFPGVGDNAVTTQDDDNEAAWTSDSSLSSSSSAESAE</sequence>
<dbReference type="InterPro" id="IPR027417">
    <property type="entry name" value="P-loop_NTPase"/>
</dbReference>
<dbReference type="Proteomes" id="UP000095280">
    <property type="component" value="Unplaced"/>
</dbReference>
<dbReference type="SMART" id="SM00177">
    <property type="entry name" value="ARF"/>
    <property type="match status" value="3"/>
</dbReference>
<dbReference type="FunFam" id="3.40.50.300:FF:000808">
    <property type="entry name" value="Small GTP-binding protein, putative"/>
    <property type="match status" value="3"/>
</dbReference>
<comment type="similarity">
    <text evidence="1">Belongs to the small GTPase superfamily. Rab family.</text>
</comment>
<dbReference type="InterPro" id="IPR050209">
    <property type="entry name" value="Rab_GTPases_membrane_traffic"/>
</dbReference>
<dbReference type="FunFam" id="3.40.50.300:FF:001447">
    <property type="entry name" value="Ras-related protein Rab-1B"/>
    <property type="match status" value="1"/>
</dbReference>
<name>A0A1I8H0N8_9PLAT</name>
<feature type="compositionally biased region" description="Low complexity" evidence="2">
    <location>
        <begin position="1748"/>
        <end position="1766"/>
    </location>
</feature>
<dbReference type="Gene3D" id="3.40.50.300">
    <property type="entry name" value="P-loop containing nucleotide triphosphate hydrolases"/>
    <property type="match status" value="6"/>
</dbReference>
<dbReference type="InterPro" id="IPR001806">
    <property type="entry name" value="Small_GTPase"/>
</dbReference>
<accession>A0A1I8H0N8</accession>
<feature type="region of interest" description="Disordered" evidence="2">
    <location>
        <begin position="1207"/>
        <end position="1247"/>
    </location>
</feature>
<proteinExistence type="inferred from homology"/>
<feature type="region of interest" description="Disordered" evidence="2">
    <location>
        <begin position="759"/>
        <end position="799"/>
    </location>
</feature>
<evidence type="ECO:0000256" key="1">
    <source>
        <dbReference type="ARBA" id="ARBA00006270"/>
    </source>
</evidence>
<dbReference type="PROSITE" id="PS51421">
    <property type="entry name" value="RAS"/>
    <property type="match status" value="5"/>
</dbReference>
<dbReference type="SUPFAM" id="SSF52540">
    <property type="entry name" value="P-loop containing nucleoside triphosphate hydrolases"/>
    <property type="match status" value="6"/>
</dbReference>
<dbReference type="NCBIfam" id="TIGR00231">
    <property type="entry name" value="small_GTP"/>
    <property type="match status" value="5"/>
</dbReference>
<dbReference type="SMART" id="SM00173">
    <property type="entry name" value="RAS"/>
    <property type="match status" value="5"/>
</dbReference>
<dbReference type="GO" id="GO:0005525">
    <property type="term" value="F:GTP binding"/>
    <property type="evidence" value="ECO:0007669"/>
    <property type="project" value="InterPro"/>
</dbReference>
<dbReference type="SMART" id="SM00174">
    <property type="entry name" value="RHO"/>
    <property type="match status" value="1"/>
</dbReference>